<protein>
    <submittedName>
        <fullName evidence="1">Uncharacterized protein</fullName>
    </submittedName>
</protein>
<reference evidence="1" key="1">
    <citation type="submission" date="2018-05" db="EMBL/GenBank/DDBJ databases">
        <authorList>
            <person name="Lanie J.A."/>
            <person name="Ng W.-L."/>
            <person name="Kazmierczak K.M."/>
            <person name="Andrzejewski T.M."/>
            <person name="Davidsen T.M."/>
            <person name="Wayne K.J."/>
            <person name="Tettelin H."/>
            <person name="Glass J.I."/>
            <person name="Rusch D."/>
            <person name="Podicherti R."/>
            <person name="Tsui H.-C.T."/>
            <person name="Winkler M.E."/>
        </authorList>
    </citation>
    <scope>NUCLEOTIDE SEQUENCE</scope>
</reference>
<proteinExistence type="predicted"/>
<feature type="non-terminal residue" evidence="1">
    <location>
        <position position="1"/>
    </location>
</feature>
<dbReference type="EMBL" id="UINC01054370">
    <property type="protein sequence ID" value="SVB71990.1"/>
    <property type="molecule type" value="Genomic_DNA"/>
</dbReference>
<name>A0A382G9Q7_9ZZZZ</name>
<gene>
    <name evidence="1" type="ORF">METZ01_LOCUS224844</name>
</gene>
<accession>A0A382G9Q7</accession>
<feature type="non-terminal residue" evidence="1">
    <location>
        <position position="392"/>
    </location>
</feature>
<dbReference type="AlphaFoldDB" id="A0A382G9Q7"/>
<sequence length="392" mass="43930">MVLEDDSNAYYIYGTALDEGLIYTPSDEPLEYDVGLQTGYYFPIYGNRPDAVAASDNPDIVYELRLEEFAGRTFYMPQKGGETGTNFGVYENDPPVTELAQYATSGTKFLLESTPDDNPSVSEIDELLVESDRDPTTATFQLGELIVGQVSGVEAIITGVQNHGVFPAGKYMSTDITSDNYKTEPHVLFARPVNSKAFRHGEEIIGKRSRAKAIVGQTDKDIKRNPLRGATDLDLVNDVDETDNMYLERFRDDFLTNIPIGSVGDLRQAIKTAREIYRSRGTEDSFLWLWRTVYGSEQLSFIYPKERLLRPSDGTWKSLKSIKIFTGTALYPDDFNSKIIKGEQSQATATVDNSISYFEGTTGVTELFLTDYTKGYDVRFDAYSDFQADETV</sequence>
<organism evidence="1">
    <name type="scientific">marine metagenome</name>
    <dbReference type="NCBI Taxonomy" id="408172"/>
    <lineage>
        <taxon>unclassified sequences</taxon>
        <taxon>metagenomes</taxon>
        <taxon>ecological metagenomes</taxon>
    </lineage>
</organism>
<evidence type="ECO:0000313" key="1">
    <source>
        <dbReference type="EMBL" id="SVB71990.1"/>
    </source>
</evidence>